<evidence type="ECO:0000313" key="5">
    <source>
        <dbReference type="Proteomes" id="UP000240883"/>
    </source>
</evidence>
<dbReference type="OrthoDB" id="191139at2759"/>
<dbReference type="STRING" id="1448308.A0A2T2NAJ3"/>
<dbReference type="CDD" id="cd05324">
    <property type="entry name" value="carb_red_PTCR-like_SDR_c"/>
    <property type="match status" value="1"/>
</dbReference>
<dbReference type="InterPro" id="IPR036291">
    <property type="entry name" value="NAD(P)-bd_dom_sf"/>
</dbReference>
<accession>A0A2T2NAJ3</accession>
<dbReference type="InterPro" id="IPR045313">
    <property type="entry name" value="CBR1-like"/>
</dbReference>
<evidence type="ECO:0000256" key="1">
    <source>
        <dbReference type="ARBA" id="ARBA00006484"/>
    </source>
</evidence>
<dbReference type="GO" id="GO:0016616">
    <property type="term" value="F:oxidoreductase activity, acting on the CH-OH group of donors, NAD or NADP as acceptor"/>
    <property type="evidence" value="ECO:0007669"/>
    <property type="project" value="InterPro"/>
</dbReference>
<evidence type="ECO:0000313" key="4">
    <source>
        <dbReference type="EMBL" id="PSN62409.1"/>
    </source>
</evidence>
<name>A0A2T2NAJ3_CORCC</name>
<reference evidence="4 5" key="1">
    <citation type="journal article" date="2018" name="Front. Microbiol.">
        <title>Genome-Wide Analysis of Corynespora cassiicola Leaf Fall Disease Putative Effectors.</title>
        <authorList>
            <person name="Lopez D."/>
            <person name="Ribeiro S."/>
            <person name="Label P."/>
            <person name="Fumanal B."/>
            <person name="Venisse J.S."/>
            <person name="Kohler A."/>
            <person name="de Oliveira R.R."/>
            <person name="Labutti K."/>
            <person name="Lipzen A."/>
            <person name="Lail K."/>
            <person name="Bauer D."/>
            <person name="Ohm R.A."/>
            <person name="Barry K.W."/>
            <person name="Spatafora J."/>
            <person name="Grigoriev I.V."/>
            <person name="Martin F.M."/>
            <person name="Pujade-Renaud V."/>
        </authorList>
    </citation>
    <scope>NUCLEOTIDE SEQUENCE [LARGE SCALE GENOMIC DNA]</scope>
    <source>
        <strain evidence="4 5">Philippines</strain>
    </source>
</reference>
<dbReference type="PANTHER" id="PTHR43490:SF99">
    <property type="entry name" value="SHORT-CHAIN DEHYDROGENASE_REDUCTASE"/>
    <property type="match status" value="1"/>
</dbReference>
<comment type="similarity">
    <text evidence="1">Belongs to the short-chain dehydrogenases/reductases (SDR) family.</text>
</comment>
<keyword evidence="3" id="KW-0560">Oxidoreductase</keyword>
<sequence length="247" mass="26465">MVPDKPIALITGANRGIGFALAQTLARDHHFHVLLGARNQKSGSEAVSKLQSQGLSVDLVELDVSSDSSIAQAAAFVSEKYGYIDVLVNNAGFMLESDGTVELENMRRTFRETFETNVFGAAAVTEAFVPLLENSAHTPPRVVFLSSTLGSISVRSDAKSKHDFMGAPVYRASKAALDMVGVSFARKFLEQGWKVNIACPGYVKGESTKGKGFITMEEAMPNLVRLCTLGDEGEAATFTGPEGSVPW</sequence>
<keyword evidence="5" id="KW-1185">Reference proteome</keyword>
<dbReference type="EMBL" id="KZ678141">
    <property type="protein sequence ID" value="PSN62409.1"/>
    <property type="molecule type" value="Genomic_DNA"/>
</dbReference>
<dbReference type="AlphaFoldDB" id="A0A2T2NAJ3"/>
<dbReference type="InterPro" id="IPR002347">
    <property type="entry name" value="SDR_fam"/>
</dbReference>
<gene>
    <name evidence="4" type="ORF">BS50DRAFT_612718</name>
</gene>
<dbReference type="Pfam" id="PF00106">
    <property type="entry name" value="adh_short"/>
    <property type="match status" value="1"/>
</dbReference>
<evidence type="ECO:0000256" key="2">
    <source>
        <dbReference type="ARBA" id="ARBA00022857"/>
    </source>
</evidence>
<dbReference type="Gene3D" id="3.40.50.720">
    <property type="entry name" value="NAD(P)-binding Rossmann-like Domain"/>
    <property type="match status" value="1"/>
</dbReference>
<dbReference type="PANTHER" id="PTHR43490">
    <property type="entry name" value="(+)-NEOMENTHOL DEHYDROGENASE"/>
    <property type="match status" value="1"/>
</dbReference>
<dbReference type="PRINTS" id="PR00081">
    <property type="entry name" value="GDHRDH"/>
</dbReference>
<dbReference type="Proteomes" id="UP000240883">
    <property type="component" value="Unassembled WGS sequence"/>
</dbReference>
<protein>
    <submittedName>
        <fullName evidence="4">Carbonyl reductase</fullName>
    </submittedName>
</protein>
<evidence type="ECO:0000256" key="3">
    <source>
        <dbReference type="ARBA" id="ARBA00023002"/>
    </source>
</evidence>
<proteinExistence type="inferred from homology"/>
<keyword evidence="2" id="KW-0521">NADP</keyword>
<dbReference type="SUPFAM" id="SSF51735">
    <property type="entry name" value="NAD(P)-binding Rossmann-fold domains"/>
    <property type="match status" value="1"/>
</dbReference>
<organism evidence="4 5">
    <name type="scientific">Corynespora cassiicola Philippines</name>
    <dbReference type="NCBI Taxonomy" id="1448308"/>
    <lineage>
        <taxon>Eukaryota</taxon>
        <taxon>Fungi</taxon>
        <taxon>Dikarya</taxon>
        <taxon>Ascomycota</taxon>
        <taxon>Pezizomycotina</taxon>
        <taxon>Dothideomycetes</taxon>
        <taxon>Pleosporomycetidae</taxon>
        <taxon>Pleosporales</taxon>
        <taxon>Corynesporascaceae</taxon>
        <taxon>Corynespora</taxon>
    </lineage>
</organism>
<dbReference type="GO" id="GO:0016020">
    <property type="term" value="C:membrane"/>
    <property type="evidence" value="ECO:0007669"/>
    <property type="project" value="TreeGrafter"/>
</dbReference>